<dbReference type="RefSeq" id="WP_057230842.1">
    <property type="nucleotide sequence ID" value="NZ_CATNYE010000002.1"/>
</dbReference>
<organism evidence="1 4">
    <name type="scientific">Clostridium perfringens</name>
    <dbReference type="NCBI Taxonomy" id="1502"/>
    <lineage>
        <taxon>Bacteria</taxon>
        <taxon>Bacillati</taxon>
        <taxon>Bacillota</taxon>
        <taxon>Clostridia</taxon>
        <taxon>Eubacteriales</taxon>
        <taxon>Clostridiaceae</taxon>
        <taxon>Clostridium</taxon>
    </lineage>
</organism>
<reference evidence="1" key="2">
    <citation type="submission" date="2020-07" db="EMBL/GenBank/DDBJ databases">
        <authorList>
            <consortium name="NCBI Pathogen Detection Project"/>
        </authorList>
    </citation>
    <scope>NUCLEOTIDE SEQUENCE</scope>
    <source>
        <strain evidence="1">C25</strain>
    </source>
</reference>
<evidence type="ECO:0000313" key="3">
    <source>
        <dbReference type="Proteomes" id="UP000668358"/>
    </source>
</evidence>
<evidence type="ECO:0000313" key="4">
    <source>
        <dbReference type="Proteomes" id="UP000855421"/>
    </source>
</evidence>
<dbReference type="Proteomes" id="UP000668358">
    <property type="component" value="Unassembled WGS sequence"/>
</dbReference>
<comment type="caution">
    <text evidence="1">The sequence shown here is derived from an EMBL/GenBank/DDBJ whole genome shotgun (WGS) entry which is preliminary data.</text>
</comment>
<evidence type="ECO:0000313" key="2">
    <source>
        <dbReference type="EMBL" id="MBO3414973.1"/>
    </source>
</evidence>
<dbReference type="EMBL" id="JAENRE010000001">
    <property type="protein sequence ID" value="MBO3414973.1"/>
    <property type="molecule type" value="Genomic_DNA"/>
</dbReference>
<accession>A0AAN5N791</accession>
<dbReference type="Proteomes" id="UP000855421">
    <property type="component" value="Unassembled WGS sequence"/>
</dbReference>
<name>A0AAN5N791_CLOPF</name>
<sequence>MKKRSVVVILVILCIFGVIKCSLILDGYMQVKKENEINSEKVELNDKNINKSIKEMLTNLFEIGDIKLEQQEFIGKYSQKIDDYFLIDYNSENREYVFRLIFCNFFYNLEENKNKENIKTNIKIENIYKVSDDNYDVRFIVEKEFNYKDNPNIIKLEEEYNALIINENNKYLIKEIYNINDFNNYINKEHKISKYYTKRSKLYSEYLIFKKGQYSNLNEGLDREEILNDGYVI</sequence>
<reference evidence="2 3" key="3">
    <citation type="submission" date="2020-12" db="EMBL/GenBank/DDBJ databases">
        <title>Comparative genomics of Clostridium perfringens reveals patterns of host-associated phylogenetic clades and virulence factors.</title>
        <authorList>
            <person name="Smith A.H."/>
            <person name="Geier R."/>
        </authorList>
    </citation>
    <scope>NUCLEOTIDE SEQUENCE [LARGE SCALE GENOMIC DNA]</scope>
    <source>
        <strain evidence="2 3">CHD15829P</strain>
    </source>
</reference>
<proteinExistence type="predicted"/>
<gene>
    <name evidence="1" type="ORF">I9063_000306</name>
    <name evidence="2" type="ORF">JJB78_00335</name>
</gene>
<dbReference type="EMBL" id="DACTBT010000001">
    <property type="protein sequence ID" value="HAT4297010.1"/>
    <property type="molecule type" value="Genomic_DNA"/>
</dbReference>
<protein>
    <submittedName>
        <fullName evidence="1">Uncharacterized protein</fullName>
    </submittedName>
</protein>
<reference evidence="1" key="1">
    <citation type="journal article" date="2018" name="Genome Biol.">
        <title>SKESA: strategic k-mer extension for scrupulous assemblies.</title>
        <authorList>
            <person name="Souvorov A."/>
            <person name="Agarwala R."/>
            <person name="Lipman D.J."/>
        </authorList>
    </citation>
    <scope>NUCLEOTIDE SEQUENCE</scope>
    <source>
        <strain evidence="1">C25</strain>
    </source>
</reference>
<evidence type="ECO:0000313" key="1">
    <source>
        <dbReference type="EMBL" id="HAT4297010.1"/>
    </source>
</evidence>
<dbReference type="AlphaFoldDB" id="A0AAN5N791"/>